<keyword evidence="1" id="KW-0472">Membrane</keyword>
<keyword evidence="1" id="KW-1133">Transmembrane helix</keyword>
<dbReference type="EMBL" id="BTRK01000002">
    <property type="protein sequence ID" value="GMR34843.1"/>
    <property type="molecule type" value="Genomic_DNA"/>
</dbReference>
<feature type="transmembrane region" description="Helical" evidence="1">
    <location>
        <begin position="20"/>
        <end position="37"/>
    </location>
</feature>
<reference evidence="3" key="1">
    <citation type="submission" date="2022-10" db="EMBL/GenBank/DDBJ databases">
        <title>Genome assembly of Pristionchus species.</title>
        <authorList>
            <person name="Yoshida K."/>
            <person name="Sommer R.J."/>
        </authorList>
    </citation>
    <scope>NUCLEOTIDE SEQUENCE [LARGE SCALE GENOMIC DNA]</scope>
    <source>
        <strain evidence="3">RS5460</strain>
    </source>
</reference>
<keyword evidence="1" id="KW-0812">Transmembrane</keyword>
<dbReference type="Proteomes" id="UP001328107">
    <property type="component" value="Unassembled WGS sequence"/>
</dbReference>
<protein>
    <submittedName>
        <fullName evidence="2">Uncharacterized protein</fullName>
    </submittedName>
</protein>
<evidence type="ECO:0000313" key="3">
    <source>
        <dbReference type="Proteomes" id="UP001328107"/>
    </source>
</evidence>
<comment type="caution">
    <text evidence="2">The sequence shown here is derived from an EMBL/GenBank/DDBJ whole genome shotgun (WGS) entry which is preliminary data.</text>
</comment>
<name>A0AAN4ZA89_9BILA</name>
<dbReference type="AlphaFoldDB" id="A0AAN4ZA89"/>
<accession>A0AAN4ZA89</accession>
<organism evidence="2 3">
    <name type="scientific">Pristionchus mayeri</name>
    <dbReference type="NCBI Taxonomy" id="1317129"/>
    <lineage>
        <taxon>Eukaryota</taxon>
        <taxon>Metazoa</taxon>
        <taxon>Ecdysozoa</taxon>
        <taxon>Nematoda</taxon>
        <taxon>Chromadorea</taxon>
        <taxon>Rhabditida</taxon>
        <taxon>Rhabditina</taxon>
        <taxon>Diplogasteromorpha</taxon>
        <taxon>Diplogasteroidea</taxon>
        <taxon>Neodiplogasteridae</taxon>
        <taxon>Pristionchus</taxon>
    </lineage>
</organism>
<keyword evidence="3" id="KW-1185">Reference proteome</keyword>
<proteinExistence type="predicted"/>
<sequence>MVSIDEENLIALGISLRSNGWPWFFLVLLSCWIFVHFRDLLLSCSPSHQTQSTRRTTDRLTLGEFCKRRNVLPAHSHTLIVNEEPVDDFSLRLVQSCECGAELAGVRLVLGHEAEGRRLRTAQTAPECTVLLLKNIRNNRRPLRLNHVSETEESRLRTHCKCLISIPANCRLGDDFAQKLGTLHRIFRSHPELARVSIAEVALSRSQVVFRAEDALLLAPLQGRQSVSLELRSGGYISQEIRSLRLSKRRQEVILRHGLIADVASSHWIHSL</sequence>
<evidence type="ECO:0000256" key="1">
    <source>
        <dbReference type="SAM" id="Phobius"/>
    </source>
</evidence>
<gene>
    <name evidence="2" type="ORF">PMAYCL1PPCAC_05038</name>
</gene>
<evidence type="ECO:0000313" key="2">
    <source>
        <dbReference type="EMBL" id="GMR34843.1"/>
    </source>
</evidence>